<evidence type="ECO:0000259" key="2">
    <source>
        <dbReference type="Pfam" id="PF24883"/>
    </source>
</evidence>
<dbReference type="PANTHER" id="PTHR10039:SF17">
    <property type="entry name" value="FUNGAL STAND N-TERMINAL GOODBYE DOMAIN-CONTAINING PROTEIN-RELATED"/>
    <property type="match status" value="1"/>
</dbReference>
<proteinExistence type="predicted"/>
<feature type="domain" description="Nephrocystin 3-like N-terminal" evidence="2">
    <location>
        <begin position="92"/>
        <end position="237"/>
    </location>
</feature>
<protein>
    <submittedName>
        <fullName evidence="3">TPR-like protein</fullName>
    </submittedName>
</protein>
<dbReference type="OrthoDB" id="3038309at2759"/>
<gene>
    <name evidence="3" type="ORF">K435DRAFT_202505</name>
</gene>
<dbReference type="PANTHER" id="PTHR10039">
    <property type="entry name" value="AMELOGENIN"/>
    <property type="match status" value="1"/>
</dbReference>
<dbReference type="SUPFAM" id="SSF52540">
    <property type="entry name" value="P-loop containing nucleoside triphosphate hydrolases"/>
    <property type="match status" value="1"/>
</dbReference>
<dbReference type="Gene3D" id="3.40.50.300">
    <property type="entry name" value="P-loop containing nucleotide triphosphate hydrolases"/>
    <property type="match status" value="1"/>
</dbReference>
<accession>A0A4S8MP86</accession>
<evidence type="ECO:0000313" key="4">
    <source>
        <dbReference type="Proteomes" id="UP000297245"/>
    </source>
</evidence>
<dbReference type="Pfam" id="PF13374">
    <property type="entry name" value="TPR_10"/>
    <property type="match status" value="3"/>
</dbReference>
<dbReference type="InterPro" id="IPR056884">
    <property type="entry name" value="NPHP3-like_N"/>
</dbReference>
<sequence length="993" mass="111320">MLLNSIFELDISIGTRADVAKLLESLRVEDIGKIVEAANRKLTDKIVLNLNLEKLQYVKGASWNNNRACLPGTRTSLIDKVISWARDKAARSDTAEIFLLSGVAGSGKTSIAHSIAQRCFEEKLLLSSFFFHQETAGLDVPDGFIPTLARDLGRVNPSIAGDIAFAIENDPALALAHSMSHQFQKLIVEPLRLHPVDMPLLIVIDALDEGFNKDFLTILCEDVLHLPPMIRIFVTSRPDDDIMRYLSPESPHIHRHRLDIHDPSNRNDILIYIRHLLHGIAVRLKLGESWPTDDVIEELATKSEGLFIWASTVINYIEKSFSPEDTLSSILSESTTDLAPGKKMDRLYENILGRCNWDDTGFVKGYNLLMGTIMALRIPLSISAIKSLHTASDARLIDRIMDSTLGSLLPTSSDVSRPLQVLHLSFREFVTTRADPPFFVDQKSHSQRLALSCLQVLNGTLDDDIPGTGSDECFTVPIVSSDHISEEARYACRFWTEHVLDVRSPSKELQSSLAVFLGEGIIRWMEDIILLGRYQKWIPVWEWMKKNLSVAPDDIDFEDKISDTIHCTSDDLYETGRLEEALESIHEAVELRRALFARDPDRFRLDLSSSLSVLTLRLADSGQHADALKICREALTLCRDLVQQNPDSKSFNLNLAEVLTNLCVRLSFEDDTEEASASIQEGLHLYYKFADSSLDDKDIPAQLLNNLSLRLSNLGRPEDALQAIQQSVELYRQYYSVYHPYSKPRLAMSLNNFSNCLSSIGENLKALEVIHESVSLYRQAVKNDPVGLTSELVMSLNNLSLCLLGVNDYDQASVAITEASDLLRRQAERHPAMYNLIFAKVLNNESNVSSALDRQGNALTLVQEAVKLYREYPCIPPVYRRDFAMALRTLSGCLSNAGQHRDAVNPLLEAIRLNEKDNENRGQRSFLSKLELAKSLDNLSSAYANVHQQDEASHAAQRAVALYRELDIESNRPQLGSTLYNVSRLHGWASGSI</sequence>
<name>A0A4S8MP86_DENBC</name>
<dbReference type="InterPro" id="IPR019734">
    <property type="entry name" value="TPR_rpt"/>
</dbReference>
<keyword evidence="4" id="KW-1185">Reference proteome</keyword>
<dbReference type="AlphaFoldDB" id="A0A4S8MP86"/>
<reference evidence="3 4" key="1">
    <citation type="journal article" date="2019" name="Nat. Ecol. Evol.">
        <title>Megaphylogeny resolves global patterns of mushroom evolution.</title>
        <authorList>
            <person name="Varga T."/>
            <person name="Krizsan K."/>
            <person name="Foldi C."/>
            <person name="Dima B."/>
            <person name="Sanchez-Garcia M."/>
            <person name="Sanchez-Ramirez S."/>
            <person name="Szollosi G.J."/>
            <person name="Szarkandi J.G."/>
            <person name="Papp V."/>
            <person name="Albert L."/>
            <person name="Andreopoulos W."/>
            <person name="Angelini C."/>
            <person name="Antonin V."/>
            <person name="Barry K.W."/>
            <person name="Bougher N.L."/>
            <person name="Buchanan P."/>
            <person name="Buyck B."/>
            <person name="Bense V."/>
            <person name="Catcheside P."/>
            <person name="Chovatia M."/>
            <person name="Cooper J."/>
            <person name="Damon W."/>
            <person name="Desjardin D."/>
            <person name="Finy P."/>
            <person name="Geml J."/>
            <person name="Haridas S."/>
            <person name="Hughes K."/>
            <person name="Justo A."/>
            <person name="Karasinski D."/>
            <person name="Kautmanova I."/>
            <person name="Kiss B."/>
            <person name="Kocsube S."/>
            <person name="Kotiranta H."/>
            <person name="LaButti K.M."/>
            <person name="Lechner B.E."/>
            <person name="Liimatainen K."/>
            <person name="Lipzen A."/>
            <person name="Lukacs Z."/>
            <person name="Mihaltcheva S."/>
            <person name="Morgado L.N."/>
            <person name="Niskanen T."/>
            <person name="Noordeloos M.E."/>
            <person name="Ohm R.A."/>
            <person name="Ortiz-Santana B."/>
            <person name="Ovrebo C."/>
            <person name="Racz N."/>
            <person name="Riley R."/>
            <person name="Savchenko A."/>
            <person name="Shiryaev A."/>
            <person name="Soop K."/>
            <person name="Spirin V."/>
            <person name="Szebenyi C."/>
            <person name="Tomsovsky M."/>
            <person name="Tulloss R.E."/>
            <person name="Uehling J."/>
            <person name="Grigoriev I.V."/>
            <person name="Vagvolgyi C."/>
            <person name="Papp T."/>
            <person name="Martin F.M."/>
            <person name="Miettinen O."/>
            <person name="Hibbett D.S."/>
            <person name="Nagy L.G."/>
        </authorList>
    </citation>
    <scope>NUCLEOTIDE SEQUENCE [LARGE SCALE GENOMIC DNA]</scope>
    <source>
        <strain evidence="3 4">CBS 962.96</strain>
    </source>
</reference>
<evidence type="ECO:0000256" key="1">
    <source>
        <dbReference type="ARBA" id="ARBA00022737"/>
    </source>
</evidence>
<dbReference type="Pfam" id="PF24883">
    <property type="entry name" value="NPHP3_N"/>
    <property type="match status" value="1"/>
</dbReference>
<evidence type="ECO:0000313" key="3">
    <source>
        <dbReference type="EMBL" id="THV04369.1"/>
    </source>
</evidence>
<dbReference type="SUPFAM" id="SSF48452">
    <property type="entry name" value="TPR-like"/>
    <property type="match status" value="2"/>
</dbReference>
<dbReference type="InterPro" id="IPR011990">
    <property type="entry name" value="TPR-like_helical_dom_sf"/>
</dbReference>
<dbReference type="Proteomes" id="UP000297245">
    <property type="component" value="Unassembled WGS sequence"/>
</dbReference>
<dbReference type="InterPro" id="IPR027417">
    <property type="entry name" value="P-loop_NTPase"/>
</dbReference>
<dbReference type="Gene3D" id="1.25.40.10">
    <property type="entry name" value="Tetratricopeptide repeat domain"/>
    <property type="match status" value="3"/>
</dbReference>
<organism evidence="3 4">
    <name type="scientific">Dendrothele bispora (strain CBS 962.96)</name>
    <dbReference type="NCBI Taxonomy" id="1314807"/>
    <lineage>
        <taxon>Eukaryota</taxon>
        <taxon>Fungi</taxon>
        <taxon>Dikarya</taxon>
        <taxon>Basidiomycota</taxon>
        <taxon>Agaricomycotina</taxon>
        <taxon>Agaricomycetes</taxon>
        <taxon>Agaricomycetidae</taxon>
        <taxon>Agaricales</taxon>
        <taxon>Agaricales incertae sedis</taxon>
        <taxon>Dendrothele</taxon>
    </lineage>
</organism>
<keyword evidence="1" id="KW-0677">Repeat</keyword>
<dbReference type="SMART" id="SM00028">
    <property type="entry name" value="TPR"/>
    <property type="match status" value="7"/>
</dbReference>
<dbReference type="EMBL" id="ML179057">
    <property type="protein sequence ID" value="THV04369.1"/>
    <property type="molecule type" value="Genomic_DNA"/>
</dbReference>